<dbReference type="InterPro" id="IPR003593">
    <property type="entry name" value="AAA+_ATPase"/>
</dbReference>
<dbReference type="InterPro" id="IPR009057">
    <property type="entry name" value="Homeodomain-like_sf"/>
</dbReference>
<dbReference type="Gene3D" id="1.10.10.60">
    <property type="entry name" value="Homeodomain-like"/>
    <property type="match status" value="1"/>
</dbReference>
<dbReference type="Gene3D" id="3.40.50.10660">
    <property type="entry name" value="PrpR receptor domain-like"/>
    <property type="match status" value="1"/>
</dbReference>
<dbReference type="Gene3D" id="3.40.50.2300">
    <property type="match status" value="1"/>
</dbReference>
<dbReference type="Gene3D" id="3.30.450.20">
    <property type="entry name" value="PAS domain"/>
    <property type="match status" value="1"/>
</dbReference>
<dbReference type="Pfam" id="PF00158">
    <property type="entry name" value="Sigma54_activat"/>
    <property type="match status" value="1"/>
</dbReference>
<dbReference type="GO" id="GO:0005524">
    <property type="term" value="F:ATP binding"/>
    <property type="evidence" value="ECO:0007669"/>
    <property type="project" value="UniProtKB-KW"/>
</dbReference>
<proteinExistence type="predicted"/>
<dbReference type="KEGG" id="fcz:IMF26_03555"/>
<dbReference type="SUPFAM" id="SSF46689">
    <property type="entry name" value="Homeodomain-like"/>
    <property type="match status" value="1"/>
</dbReference>
<keyword evidence="3" id="KW-0805">Transcription regulation</keyword>
<dbReference type="GO" id="GO:0000156">
    <property type="term" value="F:phosphorelay response regulator activity"/>
    <property type="evidence" value="ECO:0007669"/>
    <property type="project" value="InterPro"/>
</dbReference>
<dbReference type="SUPFAM" id="SSF55785">
    <property type="entry name" value="PYP-like sensor domain (PAS domain)"/>
    <property type="match status" value="1"/>
</dbReference>
<dbReference type="EMBL" id="CP062796">
    <property type="protein sequence ID" value="QUL99154.1"/>
    <property type="molecule type" value="Genomic_DNA"/>
</dbReference>
<accession>A0AAT9LDN2</accession>
<dbReference type="Gene3D" id="1.10.8.60">
    <property type="match status" value="1"/>
</dbReference>
<dbReference type="CDD" id="cd00130">
    <property type="entry name" value="PAS"/>
    <property type="match status" value="1"/>
</dbReference>
<evidence type="ECO:0000313" key="7">
    <source>
        <dbReference type="EMBL" id="QUL99154.1"/>
    </source>
</evidence>
<keyword evidence="4" id="KW-0804">Transcription</keyword>
<evidence type="ECO:0000259" key="6">
    <source>
        <dbReference type="PROSITE" id="PS50112"/>
    </source>
</evidence>
<dbReference type="InterPro" id="IPR025662">
    <property type="entry name" value="Sigma_54_int_dom_ATP-bd_1"/>
</dbReference>
<dbReference type="InterPro" id="IPR000014">
    <property type="entry name" value="PAS"/>
</dbReference>
<dbReference type="InterPro" id="IPR058031">
    <property type="entry name" value="AAA_lid_NorR"/>
</dbReference>
<protein>
    <submittedName>
        <fullName evidence="7">Sigma 54-interacting transcriptional regulator</fullName>
    </submittedName>
</protein>
<dbReference type="FunFam" id="3.40.50.300:FF:000006">
    <property type="entry name" value="DNA-binding transcriptional regulator NtrC"/>
    <property type="match status" value="1"/>
</dbReference>
<reference evidence="7" key="2">
    <citation type="journal article" date="2023" name="Biology">
        <title>Prokaryotic Life Associated with Coal-Fire Gas Vents Revealed by Metagenomics.</title>
        <authorList>
            <person name="Kadnikov V.V."/>
            <person name="Mardanov A.V."/>
            <person name="Beletsky A.V."/>
            <person name="Karnachuk O.V."/>
            <person name="Ravin N.V."/>
        </authorList>
    </citation>
    <scope>NUCLEOTIDE SEQUENCE</scope>
    <source>
        <strain evidence="7">Bu02</strain>
    </source>
</reference>
<dbReference type="GO" id="GO:0006355">
    <property type="term" value="P:regulation of DNA-templated transcription"/>
    <property type="evidence" value="ECO:0007669"/>
    <property type="project" value="InterPro"/>
</dbReference>
<dbReference type="PROSITE" id="PS00688">
    <property type="entry name" value="SIGMA54_INTERACT_3"/>
    <property type="match status" value="1"/>
</dbReference>
<evidence type="ECO:0000259" key="5">
    <source>
        <dbReference type="PROSITE" id="PS50045"/>
    </source>
</evidence>
<dbReference type="PANTHER" id="PTHR32071:SF57">
    <property type="entry name" value="C4-DICARBOXYLATE TRANSPORT TRANSCRIPTIONAL REGULATORY PROTEIN DCTD"/>
    <property type="match status" value="1"/>
</dbReference>
<dbReference type="NCBIfam" id="TIGR00229">
    <property type="entry name" value="sensory_box"/>
    <property type="match status" value="1"/>
</dbReference>
<evidence type="ECO:0000256" key="2">
    <source>
        <dbReference type="ARBA" id="ARBA00022840"/>
    </source>
</evidence>
<dbReference type="SMART" id="SM00382">
    <property type="entry name" value="AAA"/>
    <property type="match status" value="1"/>
</dbReference>
<dbReference type="AlphaFoldDB" id="A0AAT9LDN2"/>
<dbReference type="SUPFAM" id="SSF52540">
    <property type="entry name" value="P-loop containing nucleoside triphosphate hydrolases"/>
    <property type="match status" value="1"/>
</dbReference>
<dbReference type="Pfam" id="PF02954">
    <property type="entry name" value="HTH_8"/>
    <property type="match status" value="1"/>
</dbReference>
<organism evidence="7">
    <name type="scientific">Candidatus Fermentithermobacillus carboniphilus</name>
    <dbReference type="NCBI Taxonomy" id="3085328"/>
    <lineage>
        <taxon>Bacteria</taxon>
        <taxon>Bacillati</taxon>
        <taxon>Bacillota</taxon>
        <taxon>Candidatus Fermentithermobacillia</taxon>
        <taxon>Candidatus Fermentithermobacillales</taxon>
        <taxon>Candidatus Fermentithermobacillaceae</taxon>
        <taxon>Candidatus Fermentithermobacillus</taxon>
    </lineage>
</organism>
<dbReference type="SUPFAM" id="SSF159800">
    <property type="entry name" value="PrpR receptor domain-like"/>
    <property type="match status" value="1"/>
</dbReference>
<dbReference type="InterPro" id="IPR013767">
    <property type="entry name" value="PAS_fold"/>
</dbReference>
<dbReference type="PROSITE" id="PS00675">
    <property type="entry name" value="SIGMA54_INTERACT_1"/>
    <property type="match status" value="1"/>
</dbReference>
<evidence type="ECO:0000256" key="1">
    <source>
        <dbReference type="ARBA" id="ARBA00022741"/>
    </source>
</evidence>
<dbReference type="InterPro" id="IPR027417">
    <property type="entry name" value="P-loop_NTPase"/>
</dbReference>
<dbReference type="SMART" id="SM00091">
    <property type="entry name" value="PAS"/>
    <property type="match status" value="1"/>
</dbReference>
<feature type="domain" description="Sigma-54 factor interaction" evidence="5">
    <location>
        <begin position="324"/>
        <end position="555"/>
    </location>
</feature>
<dbReference type="PANTHER" id="PTHR32071">
    <property type="entry name" value="TRANSCRIPTIONAL REGULATORY PROTEIN"/>
    <property type="match status" value="1"/>
</dbReference>
<dbReference type="GO" id="GO:0043565">
    <property type="term" value="F:sequence-specific DNA binding"/>
    <property type="evidence" value="ECO:0007669"/>
    <property type="project" value="InterPro"/>
</dbReference>
<keyword evidence="2" id="KW-0067">ATP-binding</keyword>
<dbReference type="PROSITE" id="PS50045">
    <property type="entry name" value="SIGMA54_INTERACT_4"/>
    <property type="match status" value="1"/>
</dbReference>
<keyword evidence="1" id="KW-0547">Nucleotide-binding</keyword>
<dbReference type="PRINTS" id="PR01590">
    <property type="entry name" value="HTHFIS"/>
</dbReference>
<dbReference type="InterPro" id="IPR002197">
    <property type="entry name" value="HTH_Fis"/>
</dbReference>
<name>A0AAT9LDN2_9FIRM</name>
<dbReference type="Gene3D" id="3.40.50.300">
    <property type="entry name" value="P-loop containing nucleotide triphosphate hydrolases"/>
    <property type="match status" value="1"/>
</dbReference>
<dbReference type="InterPro" id="IPR035965">
    <property type="entry name" value="PAS-like_dom_sf"/>
</dbReference>
<dbReference type="PROSITE" id="PS50112">
    <property type="entry name" value="PAS"/>
    <property type="match status" value="1"/>
</dbReference>
<dbReference type="Pfam" id="PF25601">
    <property type="entry name" value="AAA_lid_14"/>
    <property type="match status" value="1"/>
</dbReference>
<dbReference type="Pfam" id="PF00989">
    <property type="entry name" value="PAS"/>
    <property type="match status" value="1"/>
</dbReference>
<dbReference type="InterPro" id="IPR010524">
    <property type="entry name" value="Sig_transdc_resp-reg_PrpR_N"/>
</dbReference>
<reference evidence="7" key="1">
    <citation type="submission" date="2020-10" db="EMBL/GenBank/DDBJ databases">
        <authorList>
            <person name="Kadnikov V."/>
            <person name="Beletsky A.V."/>
            <person name="Mardanov A.V."/>
            <person name="Karnachuk O.V."/>
            <person name="Ravin N.V."/>
        </authorList>
    </citation>
    <scope>NUCLEOTIDE SEQUENCE</scope>
    <source>
        <strain evidence="7">Bu02</strain>
    </source>
</reference>
<evidence type="ECO:0000256" key="3">
    <source>
        <dbReference type="ARBA" id="ARBA00023015"/>
    </source>
</evidence>
<feature type="domain" description="PAS" evidence="6">
    <location>
        <begin position="195"/>
        <end position="269"/>
    </location>
</feature>
<sequence length="694" mass="76975">MQIRIAVMGYKTMADLFKNMTLPPDLVGKVSLQVYDALFEKALEIATRLEQEEAVDVFVSGSGNASFIKPHLQTPVVSINVSAFDLMSAIKKASSCGGTVAVVSFREPIEGLAEVLDVLKPQVVPVIYDTYQDLWDKIAALKNQGCRAVVGASLACEIAQYHGLEGVLVYSNETLRLAIRHAYEVAQSRRRESERTERFRTIINFAYGGIMATDSEGKITLFNPAAERILGIPAKKVLGKKATDVIENSKIDEVLRTGQAQLNQVQDVGDVKIVTNRVPITDGQEVVGVVATFLDVGYIQTATEEIRRSQYKKGFKAKATFKDIIYRSPKMASAIERATRFAHSDLSVLITGESGVGKELFAQSIHNESPRRSGPFVAINCAALSESLLESELFGYEEGSFTGARRGGKEGLFELAHRGTIFLDEIGEISPGLQARLLRVLQEKEILRVGGTRVIPVDVRVISSTNKNLWQMVQEGRFRDDLYYRLNVLTLSIPPLRERPEDIPVLVTSFLAKRPGANPRLLEEPRLNAICRVLCKYDWPGNVRELENIIDRLIVVLTGQAPSPVELEVFVEDLLATSWAERRWGPQASYTSSPMRGAEELEAYGKAGNMISRNSGNEIALSGPAETSASSRKIFEEGHRTNEHLTNEIKRFKFEKLVEALRKAGGNKSEAARLLGISRTTLWRQLRELKIQKP</sequence>
<gene>
    <name evidence="7" type="ORF">IMF26_03555</name>
</gene>
<evidence type="ECO:0000256" key="4">
    <source>
        <dbReference type="ARBA" id="ARBA00023163"/>
    </source>
</evidence>
<dbReference type="Pfam" id="PF06506">
    <property type="entry name" value="PrpR_N"/>
    <property type="match status" value="1"/>
</dbReference>
<dbReference type="InterPro" id="IPR025944">
    <property type="entry name" value="Sigma_54_int_dom_CS"/>
</dbReference>
<dbReference type="CDD" id="cd00009">
    <property type="entry name" value="AAA"/>
    <property type="match status" value="1"/>
</dbReference>
<dbReference type="InterPro" id="IPR002078">
    <property type="entry name" value="Sigma_54_int"/>
</dbReference>